<dbReference type="PANTHER" id="PTHR30437:SF5">
    <property type="entry name" value="REGULATOR OF NUCLEOSIDE DIPHOSPHATE KINASE"/>
    <property type="match status" value="1"/>
</dbReference>
<keyword evidence="2" id="KW-0648">Protein biosynthesis</keyword>
<evidence type="ECO:0000313" key="2">
    <source>
        <dbReference type="EMBL" id="SAL42604.1"/>
    </source>
</evidence>
<gene>
    <name evidence="2" type="ORF">AWB69_04306</name>
</gene>
<reference evidence="2 3" key="1">
    <citation type="submission" date="2016-01" db="EMBL/GenBank/DDBJ databases">
        <authorList>
            <person name="Oliw E.H."/>
        </authorList>
    </citation>
    <scope>NUCLEOTIDE SEQUENCE [LARGE SCALE GENOMIC DNA]</scope>
    <source>
        <strain evidence="2">LMG 27134</strain>
    </source>
</reference>
<dbReference type="GO" id="GO:0032784">
    <property type="term" value="P:regulation of DNA-templated transcription elongation"/>
    <property type="evidence" value="ECO:0007669"/>
    <property type="project" value="InterPro"/>
</dbReference>
<dbReference type="Proteomes" id="UP000054683">
    <property type="component" value="Unassembled WGS sequence"/>
</dbReference>
<dbReference type="InterPro" id="IPR001437">
    <property type="entry name" value="Tscrpt_elong_fac_GreA/B_C"/>
</dbReference>
<feature type="domain" description="Transcription elongation factor GreA/GreB C-terminal" evidence="1">
    <location>
        <begin position="63"/>
        <end position="137"/>
    </location>
</feature>
<protein>
    <submittedName>
        <fullName evidence="2">Transcription elongation factor</fullName>
    </submittedName>
</protein>
<dbReference type="InterPro" id="IPR036953">
    <property type="entry name" value="GreA/GreB_C_sf"/>
</dbReference>
<dbReference type="GO" id="GO:0003677">
    <property type="term" value="F:DNA binding"/>
    <property type="evidence" value="ECO:0007669"/>
    <property type="project" value="InterPro"/>
</dbReference>
<name>A0A158HE01_9BURK</name>
<dbReference type="PANTHER" id="PTHR30437">
    <property type="entry name" value="TRANSCRIPTION ELONGATION FACTOR GREA"/>
    <property type="match status" value="1"/>
</dbReference>
<dbReference type="InterPro" id="IPR023459">
    <property type="entry name" value="Tscrpt_elong_fac_GreA/B_fam"/>
</dbReference>
<evidence type="ECO:0000313" key="3">
    <source>
        <dbReference type="Proteomes" id="UP000054683"/>
    </source>
</evidence>
<accession>A0A158HE01</accession>
<dbReference type="GO" id="GO:0006354">
    <property type="term" value="P:DNA-templated transcription elongation"/>
    <property type="evidence" value="ECO:0007669"/>
    <property type="project" value="TreeGrafter"/>
</dbReference>
<dbReference type="GO" id="GO:0003746">
    <property type="term" value="F:translation elongation factor activity"/>
    <property type="evidence" value="ECO:0007669"/>
    <property type="project" value="UniProtKB-KW"/>
</dbReference>
<dbReference type="GO" id="GO:0070063">
    <property type="term" value="F:RNA polymerase binding"/>
    <property type="evidence" value="ECO:0007669"/>
    <property type="project" value="InterPro"/>
</dbReference>
<proteinExistence type="predicted"/>
<evidence type="ECO:0000259" key="1">
    <source>
        <dbReference type="Pfam" id="PF01272"/>
    </source>
</evidence>
<dbReference type="AlphaFoldDB" id="A0A158HE01"/>
<dbReference type="Pfam" id="PF01272">
    <property type="entry name" value="GreA_GreB"/>
    <property type="match status" value="1"/>
</dbReference>
<dbReference type="EMBL" id="FCOK02000029">
    <property type="protein sequence ID" value="SAL42604.1"/>
    <property type="molecule type" value="Genomic_DNA"/>
</dbReference>
<organism evidence="2 3">
    <name type="scientific">Caballeronia udeis</name>
    <dbReference type="NCBI Taxonomy" id="1232866"/>
    <lineage>
        <taxon>Bacteria</taxon>
        <taxon>Pseudomonadati</taxon>
        <taxon>Pseudomonadota</taxon>
        <taxon>Betaproteobacteria</taxon>
        <taxon>Burkholderiales</taxon>
        <taxon>Burkholderiaceae</taxon>
        <taxon>Caballeronia</taxon>
    </lineage>
</organism>
<keyword evidence="2" id="KW-0251">Elongation factor</keyword>
<dbReference type="Gene3D" id="3.10.50.30">
    <property type="entry name" value="Transcription elongation factor, GreA/GreB, C-terminal domain"/>
    <property type="match status" value="1"/>
</dbReference>
<sequence length="145" mass="15870">MSFDKFQPSTAARPKTAGMPILSELDMERLKRCARVPGASSEQRTLVEELEGTAMLLDAAEVPPDVVMVNTRIECVAVAGGHAHQWTLVYPDEADYERGFISVLSPAGFALLGARVGQMVECRPPSGLLVQYVVKRILFRPEQLA</sequence>
<dbReference type="SUPFAM" id="SSF54534">
    <property type="entry name" value="FKBP-like"/>
    <property type="match status" value="1"/>
</dbReference>